<accession>A0ABR2ZED9</accession>
<dbReference type="InterPro" id="IPR001148">
    <property type="entry name" value="CA_dom"/>
</dbReference>
<dbReference type="InterPro" id="IPR018338">
    <property type="entry name" value="Carbonic_anhydrase_a-class_CS"/>
</dbReference>
<gene>
    <name evidence="11" type="ORF">AAF712_013200</name>
</gene>
<keyword evidence="12" id="KW-1185">Reference proteome</keyword>
<comment type="cofactor">
    <cofactor evidence="1 9">
        <name>Zn(2+)</name>
        <dbReference type="ChEBI" id="CHEBI:29105"/>
    </cofactor>
</comment>
<evidence type="ECO:0000256" key="3">
    <source>
        <dbReference type="ARBA" id="ARBA00010718"/>
    </source>
</evidence>
<name>A0ABR2ZED9_9AGAR</name>
<evidence type="ECO:0000256" key="4">
    <source>
        <dbReference type="ARBA" id="ARBA00012925"/>
    </source>
</evidence>
<dbReference type="Proteomes" id="UP001437256">
    <property type="component" value="Unassembled WGS sequence"/>
</dbReference>
<feature type="signal peptide" evidence="9">
    <location>
        <begin position="1"/>
        <end position="22"/>
    </location>
</feature>
<dbReference type="InterPro" id="IPR036398">
    <property type="entry name" value="CA_dom_sf"/>
</dbReference>
<sequence length="276" mass="30589">MWRLFSLTVILAVTPFSQLVHASCLHGTSLLRRQVHGDKVEVSSFGYDDEIGPLLWASMNPNNTACHAGNNQSPIVLNASIPDAPAVDITIQSVHEAEIENLGSTLEVIGLNGTTTFQDKPYFLKQFHFHTPSEHRIDSEYYPLEMHMVHESADGSFVVVAVLFEVSDVHNSEFLLRVTENLSSVQEPGSIGKTGALDLSALSDELQTKPKYHYVGSLTTPPCREGVNFLVVKEALTVDVKTYNAMKKVMKFNARYTQNILGRDNLLEMAAAQFTH</sequence>
<evidence type="ECO:0000256" key="8">
    <source>
        <dbReference type="ARBA" id="ARBA00048348"/>
    </source>
</evidence>
<dbReference type="EMBL" id="JBBXMP010000196">
    <property type="protein sequence ID" value="KAL0060021.1"/>
    <property type="molecule type" value="Genomic_DNA"/>
</dbReference>
<dbReference type="PROSITE" id="PS00162">
    <property type="entry name" value="ALPHA_CA_1"/>
    <property type="match status" value="1"/>
</dbReference>
<dbReference type="Pfam" id="PF00194">
    <property type="entry name" value="Carb_anhydrase"/>
    <property type="match status" value="1"/>
</dbReference>
<evidence type="ECO:0000256" key="7">
    <source>
        <dbReference type="ARBA" id="ARBA00023239"/>
    </source>
</evidence>
<evidence type="ECO:0000256" key="9">
    <source>
        <dbReference type="RuleBase" id="RU367011"/>
    </source>
</evidence>
<keyword evidence="6 9" id="KW-0862">Zinc</keyword>
<dbReference type="PANTHER" id="PTHR18952:SF265">
    <property type="entry name" value="CARBONIC ANHYDRASE"/>
    <property type="match status" value="1"/>
</dbReference>
<keyword evidence="5 9" id="KW-0479">Metal-binding</keyword>
<organism evidence="11 12">
    <name type="scientific">Marasmius tenuissimus</name>
    <dbReference type="NCBI Taxonomy" id="585030"/>
    <lineage>
        <taxon>Eukaryota</taxon>
        <taxon>Fungi</taxon>
        <taxon>Dikarya</taxon>
        <taxon>Basidiomycota</taxon>
        <taxon>Agaricomycotina</taxon>
        <taxon>Agaricomycetes</taxon>
        <taxon>Agaricomycetidae</taxon>
        <taxon>Agaricales</taxon>
        <taxon>Marasmiineae</taxon>
        <taxon>Marasmiaceae</taxon>
        <taxon>Marasmius</taxon>
    </lineage>
</organism>
<comment type="catalytic activity">
    <reaction evidence="8 9">
        <text>hydrogencarbonate + H(+) = CO2 + H2O</text>
        <dbReference type="Rhea" id="RHEA:10748"/>
        <dbReference type="ChEBI" id="CHEBI:15377"/>
        <dbReference type="ChEBI" id="CHEBI:15378"/>
        <dbReference type="ChEBI" id="CHEBI:16526"/>
        <dbReference type="ChEBI" id="CHEBI:17544"/>
        <dbReference type="EC" id="4.2.1.1"/>
    </reaction>
</comment>
<dbReference type="SMART" id="SM01057">
    <property type="entry name" value="Carb_anhydrase"/>
    <property type="match status" value="1"/>
</dbReference>
<evidence type="ECO:0000256" key="6">
    <source>
        <dbReference type="ARBA" id="ARBA00022833"/>
    </source>
</evidence>
<evidence type="ECO:0000313" key="12">
    <source>
        <dbReference type="Proteomes" id="UP001437256"/>
    </source>
</evidence>
<keyword evidence="7 9" id="KW-0456">Lyase</keyword>
<evidence type="ECO:0000259" key="10">
    <source>
        <dbReference type="PROSITE" id="PS51144"/>
    </source>
</evidence>
<comment type="similarity">
    <text evidence="3 9">Belongs to the alpha-carbonic anhydrase family.</text>
</comment>
<feature type="domain" description="Alpha-carbonic anhydrase" evidence="10">
    <location>
        <begin position="43"/>
        <end position="276"/>
    </location>
</feature>
<evidence type="ECO:0000256" key="2">
    <source>
        <dbReference type="ARBA" id="ARBA00002904"/>
    </source>
</evidence>
<dbReference type="PANTHER" id="PTHR18952">
    <property type="entry name" value="CARBONIC ANHYDRASE"/>
    <property type="match status" value="1"/>
</dbReference>
<dbReference type="InterPro" id="IPR041891">
    <property type="entry name" value="Alpha_CA_prokaryot-like"/>
</dbReference>
<dbReference type="Gene3D" id="3.10.200.10">
    <property type="entry name" value="Alpha carbonic anhydrase"/>
    <property type="match status" value="1"/>
</dbReference>
<keyword evidence="9" id="KW-0732">Signal</keyword>
<dbReference type="EC" id="4.2.1.1" evidence="4 9"/>
<comment type="function">
    <text evidence="2 9">Reversible hydration of carbon dioxide.</text>
</comment>
<evidence type="ECO:0000313" key="11">
    <source>
        <dbReference type="EMBL" id="KAL0060021.1"/>
    </source>
</evidence>
<evidence type="ECO:0000256" key="5">
    <source>
        <dbReference type="ARBA" id="ARBA00022723"/>
    </source>
</evidence>
<feature type="chain" id="PRO_5045013291" description="Carbonic anhydrase" evidence="9">
    <location>
        <begin position="23"/>
        <end position="276"/>
    </location>
</feature>
<dbReference type="CDD" id="cd03124">
    <property type="entry name" value="alpha_CA_prokaryotic_like"/>
    <property type="match status" value="1"/>
</dbReference>
<proteinExistence type="inferred from homology"/>
<dbReference type="SUPFAM" id="SSF51069">
    <property type="entry name" value="Carbonic anhydrase"/>
    <property type="match status" value="1"/>
</dbReference>
<dbReference type="InterPro" id="IPR023561">
    <property type="entry name" value="Carbonic_anhydrase_a-class"/>
</dbReference>
<evidence type="ECO:0000256" key="1">
    <source>
        <dbReference type="ARBA" id="ARBA00001947"/>
    </source>
</evidence>
<reference evidence="11 12" key="1">
    <citation type="submission" date="2024-05" db="EMBL/GenBank/DDBJ databases">
        <title>A draft genome resource for the thread blight pathogen Marasmius tenuissimus strain MS-2.</title>
        <authorList>
            <person name="Yulfo-Soto G.E."/>
            <person name="Baruah I.K."/>
            <person name="Amoako-Attah I."/>
            <person name="Bukari Y."/>
            <person name="Meinhardt L.W."/>
            <person name="Bailey B.A."/>
            <person name="Cohen S.P."/>
        </authorList>
    </citation>
    <scope>NUCLEOTIDE SEQUENCE [LARGE SCALE GENOMIC DNA]</scope>
    <source>
        <strain evidence="11 12">MS-2</strain>
    </source>
</reference>
<dbReference type="PROSITE" id="PS51144">
    <property type="entry name" value="ALPHA_CA_2"/>
    <property type="match status" value="1"/>
</dbReference>
<protein>
    <recommendedName>
        <fullName evidence="4 9">Carbonic anhydrase</fullName>
        <ecNumber evidence="4 9">4.2.1.1</ecNumber>
    </recommendedName>
</protein>
<comment type="caution">
    <text evidence="11">The sequence shown here is derived from an EMBL/GenBank/DDBJ whole genome shotgun (WGS) entry which is preliminary data.</text>
</comment>